<organism evidence="7 8">
    <name type="scientific">Methyloceanibacter caenitepidi</name>
    <dbReference type="NCBI Taxonomy" id="1384459"/>
    <lineage>
        <taxon>Bacteria</taxon>
        <taxon>Pseudomonadati</taxon>
        <taxon>Pseudomonadota</taxon>
        <taxon>Alphaproteobacteria</taxon>
        <taxon>Hyphomicrobiales</taxon>
        <taxon>Hyphomicrobiaceae</taxon>
        <taxon>Methyloceanibacter</taxon>
    </lineage>
</organism>
<dbReference type="AlphaFoldDB" id="A0A0A8K675"/>
<gene>
    <name evidence="7" type="ORF">GL4_2948</name>
</gene>
<dbReference type="STRING" id="1384459.GL4_2948"/>
<dbReference type="Pfam" id="PF00856">
    <property type="entry name" value="SET"/>
    <property type="match status" value="1"/>
</dbReference>
<dbReference type="EMBL" id="AP014648">
    <property type="protein sequence ID" value="BAQ18380.1"/>
    <property type="molecule type" value="Genomic_DNA"/>
</dbReference>
<dbReference type="HOGENOM" id="CLU_020840_4_1_5"/>
<dbReference type="Gene3D" id="2.170.270.10">
    <property type="entry name" value="SET domain"/>
    <property type="match status" value="1"/>
</dbReference>
<reference evidence="7 8" key="1">
    <citation type="submission" date="2014-09" db="EMBL/GenBank/DDBJ databases">
        <title>Genome sequencing of Methyloceanibacter caenitepidi Gela4.</title>
        <authorList>
            <person name="Takeuchi M."/>
            <person name="Susumu S."/>
            <person name="Kamagata Y."/>
            <person name="Oshima K."/>
            <person name="Hattori M."/>
            <person name="Iwasaki W."/>
        </authorList>
    </citation>
    <scope>NUCLEOTIDE SEQUENCE [LARGE SCALE GENOMIC DNA]</scope>
    <source>
        <strain evidence="7 8">Gela4</strain>
    </source>
</reference>
<evidence type="ECO:0000313" key="8">
    <source>
        <dbReference type="Proteomes" id="UP000031643"/>
    </source>
</evidence>
<evidence type="ECO:0000256" key="3">
    <source>
        <dbReference type="ARBA" id="ARBA00022603"/>
    </source>
</evidence>
<dbReference type="GO" id="GO:0005694">
    <property type="term" value="C:chromosome"/>
    <property type="evidence" value="ECO:0007669"/>
    <property type="project" value="UniProtKB-SubCell"/>
</dbReference>
<dbReference type="PROSITE" id="PS50280">
    <property type="entry name" value="SET"/>
    <property type="match status" value="1"/>
</dbReference>
<dbReference type="OrthoDB" id="9790349at2"/>
<protein>
    <submittedName>
        <fullName evidence="7">Proteins containing SET domain</fullName>
    </submittedName>
</protein>
<accession>A0A0A8K675</accession>
<dbReference type="InterPro" id="IPR050777">
    <property type="entry name" value="SET2_Histone-Lys_MeTrsfase"/>
</dbReference>
<evidence type="ECO:0000259" key="6">
    <source>
        <dbReference type="PROSITE" id="PS50280"/>
    </source>
</evidence>
<keyword evidence="3" id="KW-0489">Methyltransferase</keyword>
<dbReference type="InterPro" id="IPR046341">
    <property type="entry name" value="SET_dom_sf"/>
</dbReference>
<keyword evidence="5" id="KW-0949">S-adenosyl-L-methionine</keyword>
<keyword evidence="8" id="KW-1185">Reference proteome</keyword>
<dbReference type="InterPro" id="IPR001214">
    <property type="entry name" value="SET_dom"/>
</dbReference>
<dbReference type="KEGG" id="mcg:GL4_2948"/>
<evidence type="ECO:0000256" key="4">
    <source>
        <dbReference type="ARBA" id="ARBA00022679"/>
    </source>
</evidence>
<name>A0A0A8K675_9HYPH</name>
<dbReference type="SUPFAM" id="SSF82199">
    <property type="entry name" value="SET domain"/>
    <property type="match status" value="1"/>
</dbReference>
<evidence type="ECO:0000256" key="2">
    <source>
        <dbReference type="ARBA" id="ARBA00022454"/>
    </source>
</evidence>
<proteinExistence type="predicted"/>
<evidence type="ECO:0000256" key="5">
    <source>
        <dbReference type="ARBA" id="ARBA00022691"/>
    </source>
</evidence>
<feature type="domain" description="SET" evidence="6">
    <location>
        <begin position="1"/>
        <end position="114"/>
    </location>
</feature>
<dbReference type="PANTHER" id="PTHR22884">
    <property type="entry name" value="SET DOMAIN PROTEINS"/>
    <property type="match status" value="1"/>
</dbReference>
<keyword evidence="4" id="KW-0808">Transferase</keyword>
<evidence type="ECO:0000313" key="7">
    <source>
        <dbReference type="EMBL" id="BAQ18380.1"/>
    </source>
</evidence>
<evidence type="ECO:0000256" key="1">
    <source>
        <dbReference type="ARBA" id="ARBA00004286"/>
    </source>
</evidence>
<dbReference type="SMART" id="SM00317">
    <property type="entry name" value="SET"/>
    <property type="match status" value="1"/>
</dbReference>
<comment type="subcellular location">
    <subcellularLocation>
        <location evidence="1">Chromosome</location>
    </subcellularLocation>
</comment>
<dbReference type="RefSeq" id="WP_045370237.1">
    <property type="nucleotide sequence ID" value="NZ_AP014648.1"/>
</dbReference>
<dbReference type="Proteomes" id="UP000031643">
    <property type="component" value="Chromosome"/>
</dbReference>
<dbReference type="GO" id="GO:0008168">
    <property type="term" value="F:methyltransferase activity"/>
    <property type="evidence" value="ECO:0007669"/>
    <property type="project" value="UniProtKB-KW"/>
</dbReference>
<sequence length="158" mass="18395">MTKSRYKPGGFDLAVKKARAGKGLFAKEDIPKGVCITEYFGRTLTREEEYTSRSRYLFEVTKKKTIDGWYKGNVARYINHSCKPNCEVEVYKKRVWVFSKRKIKAGEELGYDYGKSYFDAFLKPIGCRCPKCMSEKQWAKVEAKEAKKKKTKKEKKKA</sequence>
<keyword evidence="2" id="KW-0158">Chromosome</keyword>
<dbReference type="GO" id="GO:0032259">
    <property type="term" value="P:methylation"/>
    <property type="evidence" value="ECO:0007669"/>
    <property type="project" value="UniProtKB-KW"/>
</dbReference>